<dbReference type="Proteomes" id="UP001633002">
    <property type="component" value="Unassembled WGS sequence"/>
</dbReference>
<evidence type="ECO:0008006" key="4">
    <source>
        <dbReference type="Google" id="ProtNLM"/>
    </source>
</evidence>
<keyword evidence="1" id="KW-0812">Transmembrane</keyword>
<protein>
    <recommendedName>
        <fullName evidence="4">Fucosyltransferase</fullName>
    </recommendedName>
</protein>
<name>A0ABD3GM41_9MARC</name>
<keyword evidence="1" id="KW-1133">Transmembrane helix</keyword>
<comment type="caution">
    <text evidence="2">The sequence shown here is derived from an EMBL/GenBank/DDBJ whole genome shotgun (WGS) entry which is preliminary data.</text>
</comment>
<reference evidence="2 3" key="1">
    <citation type="submission" date="2024-09" db="EMBL/GenBank/DDBJ databases">
        <title>Chromosome-scale assembly of Riccia sorocarpa.</title>
        <authorList>
            <person name="Paukszto L."/>
        </authorList>
    </citation>
    <scope>NUCLEOTIDE SEQUENCE [LARGE SCALE GENOMIC DNA]</scope>
    <source>
        <strain evidence="2">LP-2024</strain>
        <tissue evidence="2">Aerial parts of the thallus</tissue>
    </source>
</reference>
<keyword evidence="1" id="KW-0472">Membrane</keyword>
<dbReference type="EMBL" id="JBJQOH010000007">
    <property type="protein sequence ID" value="KAL3679105.1"/>
    <property type="molecule type" value="Genomic_DNA"/>
</dbReference>
<dbReference type="PANTHER" id="PTHR13132">
    <property type="entry name" value="ALPHA- 1,6 -FUCOSYLTRANSFERASE"/>
    <property type="match status" value="1"/>
</dbReference>
<proteinExistence type="predicted"/>
<accession>A0ABD3GM41</accession>
<sequence>MESSYAKNILLVLFVVTNLLVFSSLMIDFSPVLTRNQLYARVSETKQDRFDPVPTPVEQVEEGVEEIEETVDSTDWRKYPLDWWKNEKLSSKDPNWSGRQRMHDELKHGNLWYDDSLEEYFIGKLTEHQFPSNCSRNHWIAYQPMNSGLLSCVHVIMPVLMLEMLKGDGYTVIPVGYFDYKDQNPTYFGCGELKDRNLGCFFNLTSCKIEDDPVRFEAFIRKSTSEDPLGESWDDLLYSDKLPGGVTILRSWTPVWPRPMNPDVRIERNSTKPKVLFWNEVRKHGSVGVYGMGDEAVEEIWEDQIEFALTGMLSSWMMKQTSTRVRKIADDIMAKYSDPTGTPLWKAPVLTLHVRQTDKAWEDPYFLKYQTYRNITDHVTEMESLETKYGFKWPSIFLISDSGSALQSLAEILNGVTGLPDSANGEEGKRFIMYDWTDDKDLIERTGGHNWIPEDMKLSAQEHFLATLYIIERISDYAIVSYSSNVGRFISELIGNRLRVSCADRVGPSALSIDDFWTHD</sequence>
<dbReference type="Gene3D" id="3.40.50.11350">
    <property type="match status" value="1"/>
</dbReference>
<dbReference type="PANTHER" id="PTHR13132:SF34">
    <property type="entry name" value="O-FUCOSYLTRANSFERASE FAMILY PROTEIN"/>
    <property type="match status" value="1"/>
</dbReference>
<evidence type="ECO:0000313" key="3">
    <source>
        <dbReference type="Proteomes" id="UP001633002"/>
    </source>
</evidence>
<gene>
    <name evidence="2" type="ORF">R1sor_022061</name>
</gene>
<feature type="transmembrane region" description="Helical" evidence="1">
    <location>
        <begin position="9"/>
        <end position="27"/>
    </location>
</feature>
<evidence type="ECO:0000256" key="1">
    <source>
        <dbReference type="SAM" id="Phobius"/>
    </source>
</evidence>
<dbReference type="AlphaFoldDB" id="A0ABD3GM41"/>
<organism evidence="2 3">
    <name type="scientific">Riccia sorocarpa</name>
    <dbReference type="NCBI Taxonomy" id="122646"/>
    <lineage>
        <taxon>Eukaryota</taxon>
        <taxon>Viridiplantae</taxon>
        <taxon>Streptophyta</taxon>
        <taxon>Embryophyta</taxon>
        <taxon>Marchantiophyta</taxon>
        <taxon>Marchantiopsida</taxon>
        <taxon>Marchantiidae</taxon>
        <taxon>Marchantiales</taxon>
        <taxon>Ricciaceae</taxon>
        <taxon>Riccia</taxon>
    </lineage>
</organism>
<evidence type="ECO:0000313" key="2">
    <source>
        <dbReference type="EMBL" id="KAL3679105.1"/>
    </source>
</evidence>
<keyword evidence="3" id="KW-1185">Reference proteome</keyword>